<reference evidence="1" key="1">
    <citation type="submission" date="2020-04" db="EMBL/GenBank/DDBJ databases">
        <authorList>
            <person name="Alioto T."/>
            <person name="Alioto T."/>
            <person name="Gomez Garrido J."/>
        </authorList>
    </citation>
    <scope>NUCLEOTIDE SEQUENCE</scope>
    <source>
        <strain evidence="1">A484AB</strain>
    </source>
</reference>
<protein>
    <submittedName>
        <fullName evidence="1">Uncharacterized protein</fullName>
    </submittedName>
</protein>
<name>A0A6S7I4T1_PARCT</name>
<dbReference type="EMBL" id="CACRXK020006935">
    <property type="protein sequence ID" value="CAB4010860.1"/>
    <property type="molecule type" value="Genomic_DNA"/>
</dbReference>
<dbReference type="AlphaFoldDB" id="A0A6S7I4T1"/>
<gene>
    <name evidence="1" type="ORF">PACLA_8A027197</name>
</gene>
<evidence type="ECO:0000313" key="2">
    <source>
        <dbReference type="Proteomes" id="UP001152795"/>
    </source>
</evidence>
<comment type="caution">
    <text evidence="1">The sequence shown here is derived from an EMBL/GenBank/DDBJ whole genome shotgun (WGS) entry which is preliminary data.</text>
</comment>
<keyword evidence="2" id="KW-1185">Reference proteome</keyword>
<proteinExistence type="predicted"/>
<accession>A0A6S7I4T1</accession>
<dbReference type="Proteomes" id="UP001152795">
    <property type="component" value="Unassembled WGS sequence"/>
</dbReference>
<dbReference type="OrthoDB" id="5962804at2759"/>
<sequence length="109" mass="12752">MSRETFRFILQHIRHKLLQDTITEEPITPECRLTIGLYRLSRGDYFFTISEMVRLGVSTVCTITNEVTIVENMWEQSVNRHMPKSEEDFRKKILDMEEIVGSFLSAGLP</sequence>
<evidence type="ECO:0000313" key="1">
    <source>
        <dbReference type="EMBL" id="CAB4010860.1"/>
    </source>
</evidence>
<organism evidence="1 2">
    <name type="scientific">Paramuricea clavata</name>
    <name type="common">Red gorgonian</name>
    <name type="synonym">Violescent sea-whip</name>
    <dbReference type="NCBI Taxonomy" id="317549"/>
    <lineage>
        <taxon>Eukaryota</taxon>
        <taxon>Metazoa</taxon>
        <taxon>Cnidaria</taxon>
        <taxon>Anthozoa</taxon>
        <taxon>Octocorallia</taxon>
        <taxon>Malacalcyonacea</taxon>
        <taxon>Plexauridae</taxon>
        <taxon>Paramuricea</taxon>
    </lineage>
</organism>